<keyword evidence="1" id="KW-0812">Transmembrane</keyword>
<sequence>MATAHQRSLGSVLYCFSFFFFFVCSSPVCSSFPFFNAYPSLNAGPFLFAFSQCCVSSRFCFCIGCFMSTAVKP</sequence>
<keyword evidence="3" id="KW-1185">Reference proteome</keyword>
<proteinExistence type="predicted"/>
<dbReference type="VEuPathDB" id="TriTrypDB:TRSC58_07523"/>
<evidence type="ECO:0000256" key="1">
    <source>
        <dbReference type="SAM" id="Phobius"/>
    </source>
</evidence>
<dbReference type="AlphaFoldDB" id="A0A061IRW3"/>
<accession>A0A061IRW3</accession>
<evidence type="ECO:0000313" key="2">
    <source>
        <dbReference type="EMBL" id="ESL04919.1"/>
    </source>
</evidence>
<feature type="transmembrane region" description="Helical" evidence="1">
    <location>
        <begin position="12"/>
        <end position="35"/>
    </location>
</feature>
<name>A0A061IRW3_TRYRA</name>
<organism evidence="2 3">
    <name type="scientific">Trypanosoma rangeli SC58</name>
    <dbReference type="NCBI Taxonomy" id="429131"/>
    <lineage>
        <taxon>Eukaryota</taxon>
        <taxon>Discoba</taxon>
        <taxon>Euglenozoa</taxon>
        <taxon>Kinetoplastea</taxon>
        <taxon>Metakinetoplastina</taxon>
        <taxon>Trypanosomatida</taxon>
        <taxon>Trypanosomatidae</taxon>
        <taxon>Trypanosoma</taxon>
        <taxon>Herpetosoma</taxon>
    </lineage>
</organism>
<dbReference type="Proteomes" id="UP000031737">
    <property type="component" value="Unassembled WGS sequence"/>
</dbReference>
<comment type="caution">
    <text evidence="2">The sequence shown here is derived from an EMBL/GenBank/DDBJ whole genome shotgun (WGS) entry which is preliminary data.</text>
</comment>
<protein>
    <submittedName>
        <fullName evidence="2">Uncharacterized protein</fullName>
    </submittedName>
</protein>
<keyword evidence="1" id="KW-0472">Membrane</keyword>
<evidence type="ECO:0000313" key="3">
    <source>
        <dbReference type="Proteomes" id="UP000031737"/>
    </source>
</evidence>
<dbReference type="EMBL" id="AUPL01007977">
    <property type="protein sequence ID" value="ESL04919.1"/>
    <property type="molecule type" value="Genomic_DNA"/>
</dbReference>
<reference evidence="2 3" key="1">
    <citation type="submission" date="2013-07" db="EMBL/GenBank/DDBJ databases">
        <authorList>
            <person name="Stoco P.H."/>
            <person name="Wagner G."/>
            <person name="Gerber A."/>
            <person name="Zaha A."/>
            <person name="Thompson C."/>
            <person name="Bartholomeu D.C."/>
            <person name="Luckemeyer D.D."/>
            <person name="Bahia D."/>
            <person name="Loreto E."/>
            <person name="Prestes E.B."/>
            <person name="Lima F.M."/>
            <person name="Rodrigues-Luiz G."/>
            <person name="Vallejo G.A."/>
            <person name="Filho J.F."/>
            <person name="Monteiro K.M."/>
            <person name="Tyler K.M."/>
            <person name="de Almeida L.G."/>
            <person name="Ortiz M.F."/>
            <person name="Siervo M.A."/>
            <person name="de Moraes M.H."/>
            <person name="Cunha O.L."/>
            <person name="Mendonca-Neto R."/>
            <person name="Silva R."/>
            <person name="Teixeira S.M."/>
            <person name="Murta S.M."/>
            <person name="Sincero T.C."/>
            <person name="Mendes T.A."/>
            <person name="Urmenyi T.P."/>
            <person name="Silva V.G."/>
            <person name="da Rocha W.D."/>
            <person name="Andersson B."/>
            <person name="Romanha A.J."/>
            <person name="Steindel M."/>
            <person name="de Vasconcelos A.T."/>
            <person name="Grisard E.C."/>
        </authorList>
    </citation>
    <scope>NUCLEOTIDE SEQUENCE [LARGE SCALE GENOMIC DNA]</scope>
    <source>
        <strain evidence="2 3">SC58</strain>
    </source>
</reference>
<keyword evidence="1" id="KW-1133">Transmembrane helix</keyword>
<gene>
    <name evidence="2" type="ORF">TRSC58_07523</name>
</gene>
<feature type="transmembrane region" description="Helical" evidence="1">
    <location>
        <begin position="47"/>
        <end position="71"/>
    </location>
</feature>